<name>A0A1A9VHV2_GLOAU</name>
<dbReference type="Gene3D" id="1.10.1450.10">
    <property type="entry name" value="Tetraspanin"/>
    <property type="match status" value="3"/>
</dbReference>
<dbReference type="PANTHER" id="PTHR19282:SF521">
    <property type="entry name" value="IP01817P-RELATED"/>
    <property type="match status" value="1"/>
</dbReference>
<dbReference type="CDD" id="cd03127">
    <property type="entry name" value="tetraspanin_LEL"/>
    <property type="match status" value="3"/>
</dbReference>
<keyword evidence="4 5" id="KW-0472">Membrane</keyword>
<keyword evidence="2 5" id="KW-0812">Transmembrane</keyword>
<dbReference type="EnsemblMetazoa" id="GAUT037966-RA">
    <property type="protein sequence ID" value="GAUT037966-PA"/>
    <property type="gene ID" value="GAUT037966"/>
</dbReference>
<comment type="subcellular location">
    <subcellularLocation>
        <location evidence="1">Membrane</location>
        <topology evidence="1">Multi-pass membrane protein</topology>
    </subcellularLocation>
</comment>
<evidence type="ECO:0000256" key="1">
    <source>
        <dbReference type="ARBA" id="ARBA00004141"/>
    </source>
</evidence>
<dbReference type="Pfam" id="PF00335">
    <property type="entry name" value="Tetraspanin"/>
    <property type="match status" value="3"/>
</dbReference>
<sequence length="312" mass="35330">MMTIFSFQFNCCGVDGYEDYKESNHSVPLTCCGLNIFKCASKEYITAQGCRDAFAGYWATNTEIMIFSGLGQLVDEAWKHYDKSTKAMDAIQKAFNCCGVYGYKDYNVTRVPPSCCNLEILTCSAERYEKLPGCREEFLNYWDTNLQIILYSSLGIAAVQLTCIVIGILKYVVLMNLVFLVHLLLITLLCVKQDALVDLAAQLVDEIWERNDESRNTMDALQLAFKCCGVYDYEDYIRRLQKIPSTCCNLDIETCATEGYKNVPGCLDVFLDYWDTNLHVILYSSLGIAVVQMACVIIGLRTVYKLRSVIND</sequence>
<evidence type="ECO:0000256" key="4">
    <source>
        <dbReference type="ARBA" id="ARBA00023136"/>
    </source>
</evidence>
<dbReference type="InterPro" id="IPR008952">
    <property type="entry name" value="Tetraspanin_EC2_sf"/>
</dbReference>
<keyword evidence="3 5" id="KW-1133">Transmembrane helix</keyword>
<dbReference type="PANTHER" id="PTHR19282">
    <property type="entry name" value="TETRASPANIN"/>
    <property type="match status" value="1"/>
</dbReference>
<dbReference type="AlphaFoldDB" id="A0A1A9VHV2"/>
<dbReference type="Proteomes" id="UP000078200">
    <property type="component" value="Unassembled WGS sequence"/>
</dbReference>
<protein>
    <recommendedName>
        <fullName evidence="8">Tetraspanin</fullName>
    </recommendedName>
</protein>
<evidence type="ECO:0000313" key="7">
    <source>
        <dbReference type="Proteomes" id="UP000078200"/>
    </source>
</evidence>
<evidence type="ECO:0000256" key="5">
    <source>
        <dbReference type="SAM" id="Phobius"/>
    </source>
</evidence>
<evidence type="ECO:0008006" key="8">
    <source>
        <dbReference type="Google" id="ProtNLM"/>
    </source>
</evidence>
<dbReference type="STRING" id="7395.A0A1A9VHV2"/>
<organism evidence="6 7">
    <name type="scientific">Glossina austeni</name>
    <name type="common">Savannah tsetse fly</name>
    <dbReference type="NCBI Taxonomy" id="7395"/>
    <lineage>
        <taxon>Eukaryota</taxon>
        <taxon>Metazoa</taxon>
        <taxon>Ecdysozoa</taxon>
        <taxon>Arthropoda</taxon>
        <taxon>Hexapoda</taxon>
        <taxon>Insecta</taxon>
        <taxon>Pterygota</taxon>
        <taxon>Neoptera</taxon>
        <taxon>Endopterygota</taxon>
        <taxon>Diptera</taxon>
        <taxon>Brachycera</taxon>
        <taxon>Muscomorpha</taxon>
        <taxon>Hippoboscoidea</taxon>
        <taxon>Glossinidae</taxon>
        <taxon>Glossina</taxon>
    </lineage>
</organism>
<proteinExistence type="predicted"/>
<dbReference type="InterPro" id="IPR018499">
    <property type="entry name" value="Tetraspanin/Peripherin"/>
</dbReference>
<accession>A0A1A9VHV2</accession>
<feature type="transmembrane region" description="Helical" evidence="5">
    <location>
        <begin position="148"/>
        <end position="168"/>
    </location>
</feature>
<evidence type="ECO:0000256" key="2">
    <source>
        <dbReference type="ARBA" id="ARBA00022692"/>
    </source>
</evidence>
<evidence type="ECO:0000256" key="3">
    <source>
        <dbReference type="ARBA" id="ARBA00022989"/>
    </source>
</evidence>
<evidence type="ECO:0000313" key="6">
    <source>
        <dbReference type="EnsemblMetazoa" id="GAUT037966-PA"/>
    </source>
</evidence>
<keyword evidence="7" id="KW-1185">Reference proteome</keyword>
<dbReference type="SUPFAM" id="SSF48652">
    <property type="entry name" value="Tetraspanin"/>
    <property type="match status" value="3"/>
</dbReference>
<feature type="transmembrane region" description="Helical" evidence="5">
    <location>
        <begin position="174"/>
        <end position="191"/>
    </location>
</feature>
<dbReference type="GO" id="GO:0005886">
    <property type="term" value="C:plasma membrane"/>
    <property type="evidence" value="ECO:0007669"/>
    <property type="project" value="TreeGrafter"/>
</dbReference>
<reference evidence="6" key="1">
    <citation type="submission" date="2020-05" db="UniProtKB">
        <authorList>
            <consortium name="EnsemblMetazoa"/>
        </authorList>
    </citation>
    <scope>IDENTIFICATION</scope>
    <source>
        <strain evidence="6">TTRI</strain>
    </source>
</reference>
<feature type="transmembrane region" description="Helical" evidence="5">
    <location>
        <begin position="280"/>
        <end position="304"/>
    </location>
</feature>
<dbReference type="VEuPathDB" id="VectorBase:GAUT037966"/>